<evidence type="ECO:0000313" key="2">
    <source>
        <dbReference type="Proteomes" id="UP001222027"/>
    </source>
</evidence>
<accession>A0AAV8Q968</accession>
<dbReference type="Proteomes" id="UP001222027">
    <property type="component" value="Unassembled WGS sequence"/>
</dbReference>
<dbReference type="AlphaFoldDB" id="A0AAV8Q968"/>
<sequence>MRRKHERRSPVLPDAGNVITLSQKPSLFAVGPTDPGIHELVGRRIPVFPVYLSISNPKSASPCSCGPSERWATVLRSFNARYSPTPQHAVIGSHLTRVRTTQD</sequence>
<evidence type="ECO:0000313" key="1">
    <source>
        <dbReference type="EMBL" id="KAJ8506771.1"/>
    </source>
</evidence>
<proteinExistence type="predicted"/>
<organism evidence="1 2">
    <name type="scientific">Ensete ventricosum</name>
    <name type="common">Abyssinian banana</name>
    <name type="synonym">Musa ensete</name>
    <dbReference type="NCBI Taxonomy" id="4639"/>
    <lineage>
        <taxon>Eukaryota</taxon>
        <taxon>Viridiplantae</taxon>
        <taxon>Streptophyta</taxon>
        <taxon>Embryophyta</taxon>
        <taxon>Tracheophyta</taxon>
        <taxon>Spermatophyta</taxon>
        <taxon>Magnoliopsida</taxon>
        <taxon>Liliopsida</taxon>
        <taxon>Zingiberales</taxon>
        <taxon>Musaceae</taxon>
        <taxon>Ensete</taxon>
    </lineage>
</organism>
<name>A0AAV8Q968_ENSVE</name>
<comment type="caution">
    <text evidence="1">The sequence shown here is derived from an EMBL/GenBank/DDBJ whole genome shotgun (WGS) entry which is preliminary data.</text>
</comment>
<reference evidence="1 2" key="1">
    <citation type="submission" date="2022-12" db="EMBL/GenBank/DDBJ databases">
        <title>Chromosome-scale assembly of the Ensete ventricosum genome.</title>
        <authorList>
            <person name="Dussert Y."/>
            <person name="Stocks J."/>
            <person name="Wendawek A."/>
            <person name="Woldeyes F."/>
            <person name="Nichols R.A."/>
            <person name="Borrell J.S."/>
        </authorList>
    </citation>
    <scope>NUCLEOTIDE SEQUENCE [LARGE SCALE GENOMIC DNA]</scope>
    <source>
        <strain evidence="2">cv. Maze</strain>
        <tissue evidence="1">Seeds</tissue>
    </source>
</reference>
<protein>
    <submittedName>
        <fullName evidence="1">Uncharacterized protein</fullName>
    </submittedName>
</protein>
<dbReference type="EMBL" id="JAQQAF010000002">
    <property type="protein sequence ID" value="KAJ8506771.1"/>
    <property type="molecule type" value="Genomic_DNA"/>
</dbReference>
<gene>
    <name evidence="1" type="ORF">OPV22_007657</name>
</gene>
<keyword evidence="2" id="KW-1185">Reference proteome</keyword>